<protein>
    <submittedName>
        <fullName evidence="2">Uncharacterized protein</fullName>
    </submittedName>
</protein>
<comment type="caution">
    <text evidence="2">The sequence shown here is derived from an EMBL/GenBank/DDBJ whole genome shotgun (WGS) entry which is preliminary data.</text>
</comment>
<feature type="compositionally biased region" description="Low complexity" evidence="1">
    <location>
        <begin position="11"/>
        <end position="27"/>
    </location>
</feature>
<reference evidence="2" key="1">
    <citation type="submission" date="2018-11" db="EMBL/GenBank/DDBJ databases">
        <authorList>
            <consortium name="Pathogen Informatics"/>
        </authorList>
    </citation>
    <scope>NUCLEOTIDE SEQUENCE</scope>
</reference>
<dbReference type="EMBL" id="CAAALY010094492">
    <property type="protein sequence ID" value="VEL28360.1"/>
    <property type="molecule type" value="Genomic_DNA"/>
</dbReference>
<dbReference type="Proteomes" id="UP000784294">
    <property type="component" value="Unassembled WGS sequence"/>
</dbReference>
<feature type="compositionally biased region" description="Polar residues" evidence="1">
    <location>
        <begin position="69"/>
        <end position="81"/>
    </location>
</feature>
<feature type="compositionally biased region" description="Polar residues" evidence="1">
    <location>
        <begin position="1"/>
        <end position="10"/>
    </location>
</feature>
<evidence type="ECO:0000256" key="1">
    <source>
        <dbReference type="SAM" id="MobiDB-lite"/>
    </source>
</evidence>
<name>A0A448X546_9PLAT</name>
<evidence type="ECO:0000313" key="3">
    <source>
        <dbReference type="Proteomes" id="UP000784294"/>
    </source>
</evidence>
<proteinExistence type="predicted"/>
<sequence length="100" mass="10155">MQSPRSVLNLSPSATSGAGGSSNSTSPVSPRLGFSAPGIATPGMLSELKKRNMARQAAEGTVIQEEGGKSNNGETAETSESNKLRPRPSASGPLAIFIGQ</sequence>
<organism evidence="2 3">
    <name type="scientific">Protopolystoma xenopodis</name>
    <dbReference type="NCBI Taxonomy" id="117903"/>
    <lineage>
        <taxon>Eukaryota</taxon>
        <taxon>Metazoa</taxon>
        <taxon>Spiralia</taxon>
        <taxon>Lophotrochozoa</taxon>
        <taxon>Platyhelminthes</taxon>
        <taxon>Monogenea</taxon>
        <taxon>Polyopisthocotylea</taxon>
        <taxon>Polystomatidea</taxon>
        <taxon>Polystomatidae</taxon>
        <taxon>Protopolystoma</taxon>
    </lineage>
</organism>
<gene>
    <name evidence="2" type="ORF">PXEA_LOCUS21800</name>
</gene>
<evidence type="ECO:0000313" key="2">
    <source>
        <dbReference type="EMBL" id="VEL28360.1"/>
    </source>
</evidence>
<accession>A0A448X546</accession>
<keyword evidence="3" id="KW-1185">Reference proteome</keyword>
<feature type="region of interest" description="Disordered" evidence="1">
    <location>
        <begin position="1"/>
        <end position="100"/>
    </location>
</feature>
<dbReference type="AlphaFoldDB" id="A0A448X546"/>